<keyword evidence="6" id="KW-0378">Hydrolase</keyword>
<sequence>MTADLTRQATLKDMIRIGPDPFEDLERAGREPTTSADEFHGRSGYEPEFLSGWQILLPQPSDDVRELRRGGPGIELKYQNFSVIMSASRRLPIITAANIDGSQSRRVPRISTWSFDGRLDKEDQWGDALYDGNALDRGHMVRREDPIWGSRAEANTANADTFHFTNSCPQMAGVNQKVWLGLEDYVLQHARVDRMRVSVFTGPFFGKNDLAYRSALVPKAFWKVVAIVTEDGRPSATAYKVDQVKELEELEFVYSAYKTFQISINQVMKATKIDFSGLVPFDGFSQHENATGTDLIERLDSLESVRV</sequence>
<gene>
    <name evidence="6" type="ORF">D3871_20595</name>
</gene>
<dbReference type="AlphaFoldDB" id="A0A3A3FPZ9"/>
<evidence type="ECO:0000256" key="2">
    <source>
        <dbReference type="PIRSR" id="PIRSR640255-2"/>
    </source>
</evidence>
<evidence type="ECO:0000259" key="4">
    <source>
        <dbReference type="SMART" id="SM00477"/>
    </source>
</evidence>
<dbReference type="Proteomes" id="UP000265955">
    <property type="component" value="Unassembled WGS sequence"/>
</dbReference>
<evidence type="ECO:0000259" key="5">
    <source>
        <dbReference type="SMART" id="SM00892"/>
    </source>
</evidence>
<keyword evidence="2" id="KW-0479">Metal-binding</keyword>
<keyword evidence="6" id="KW-0540">Nuclease</keyword>
<dbReference type="InterPro" id="IPR044925">
    <property type="entry name" value="His-Me_finger_sf"/>
</dbReference>
<protein>
    <submittedName>
        <fullName evidence="6">DNA/RNA non-specific endonuclease</fullName>
    </submittedName>
</protein>
<dbReference type="InterPro" id="IPR040255">
    <property type="entry name" value="Non-specific_endonuclease"/>
</dbReference>
<feature type="domain" description="DNA/RNA non-specific endonuclease/pyrophosphatase/phosphodiesterase" evidence="5">
    <location>
        <begin position="77"/>
        <end position="281"/>
    </location>
</feature>
<dbReference type="OrthoDB" id="513782at2"/>
<feature type="binding site" evidence="2">
    <location>
        <position position="175"/>
    </location>
    <ligand>
        <name>Mg(2+)</name>
        <dbReference type="ChEBI" id="CHEBI:18420"/>
        <note>catalytic</note>
    </ligand>
</feature>
<organism evidence="6 7">
    <name type="scientific">Noviherbaspirillum saxi</name>
    <dbReference type="NCBI Taxonomy" id="2320863"/>
    <lineage>
        <taxon>Bacteria</taxon>
        <taxon>Pseudomonadati</taxon>
        <taxon>Pseudomonadota</taxon>
        <taxon>Betaproteobacteria</taxon>
        <taxon>Burkholderiales</taxon>
        <taxon>Oxalobacteraceae</taxon>
        <taxon>Noviherbaspirillum</taxon>
    </lineage>
</organism>
<feature type="region of interest" description="Disordered" evidence="3">
    <location>
        <begin position="20"/>
        <end position="41"/>
    </location>
</feature>
<dbReference type="SMART" id="SM00477">
    <property type="entry name" value="NUC"/>
    <property type="match status" value="1"/>
</dbReference>
<dbReference type="PANTHER" id="PTHR13966:SF5">
    <property type="entry name" value="ENDONUCLEASE G, MITOCHONDRIAL"/>
    <property type="match status" value="1"/>
</dbReference>
<dbReference type="Gene3D" id="3.40.570.10">
    <property type="entry name" value="Extracellular Endonuclease, subunit A"/>
    <property type="match status" value="1"/>
</dbReference>
<dbReference type="CDD" id="cd00091">
    <property type="entry name" value="NUC"/>
    <property type="match status" value="1"/>
</dbReference>
<dbReference type="InterPro" id="IPR001604">
    <property type="entry name" value="Endo_G_ENPP1-like_dom"/>
</dbReference>
<feature type="active site" description="Proton acceptor" evidence="1">
    <location>
        <position position="139"/>
    </location>
</feature>
<proteinExistence type="predicted"/>
<evidence type="ECO:0000256" key="3">
    <source>
        <dbReference type="SAM" id="MobiDB-lite"/>
    </source>
</evidence>
<dbReference type="GO" id="GO:0004519">
    <property type="term" value="F:endonuclease activity"/>
    <property type="evidence" value="ECO:0007669"/>
    <property type="project" value="UniProtKB-KW"/>
</dbReference>
<accession>A0A3A3FPZ9</accession>
<dbReference type="RefSeq" id="WP_119770925.1">
    <property type="nucleotide sequence ID" value="NZ_QYUO01000002.1"/>
</dbReference>
<feature type="domain" description="ENPP1-3/EXOG-like endonuclease/phosphodiesterase" evidence="4">
    <location>
        <begin position="78"/>
        <end position="282"/>
    </location>
</feature>
<evidence type="ECO:0000313" key="6">
    <source>
        <dbReference type="EMBL" id="RJF95779.1"/>
    </source>
</evidence>
<dbReference type="InterPro" id="IPR020821">
    <property type="entry name" value="ENPP1-3/EXOG-like_nuc-like"/>
</dbReference>
<reference evidence="7" key="1">
    <citation type="submission" date="2018-09" db="EMBL/GenBank/DDBJ databases">
        <authorList>
            <person name="Zhu H."/>
        </authorList>
    </citation>
    <scope>NUCLEOTIDE SEQUENCE [LARGE SCALE GENOMIC DNA]</scope>
    <source>
        <strain evidence="7">K1R23-30</strain>
    </source>
</reference>
<evidence type="ECO:0000256" key="1">
    <source>
        <dbReference type="PIRSR" id="PIRSR640255-1"/>
    </source>
</evidence>
<dbReference type="GO" id="GO:0046872">
    <property type="term" value="F:metal ion binding"/>
    <property type="evidence" value="ECO:0007669"/>
    <property type="project" value="UniProtKB-KW"/>
</dbReference>
<comment type="caution">
    <text evidence="6">The sequence shown here is derived from an EMBL/GenBank/DDBJ whole genome shotgun (WGS) entry which is preliminary data.</text>
</comment>
<keyword evidence="6" id="KW-0255">Endonuclease</keyword>
<keyword evidence="7" id="KW-1185">Reference proteome</keyword>
<dbReference type="InterPro" id="IPR044929">
    <property type="entry name" value="DNA/RNA_non-sp_Endonuclease_sf"/>
</dbReference>
<dbReference type="SMART" id="SM00892">
    <property type="entry name" value="Endonuclease_NS"/>
    <property type="match status" value="1"/>
</dbReference>
<name>A0A3A3FPZ9_9BURK</name>
<evidence type="ECO:0000313" key="7">
    <source>
        <dbReference type="Proteomes" id="UP000265955"/>
    </source>
</evidence>
<dbReference type="SUPFAM" id="SSF54060">
    <property type="entry name" value="His-Me finger endonucleases"/>
    <property type="match status" value="1"/>
</dbReference>
<dbReference type="PANTHER" id="PTHR13966">
    <property type="entry name" value="ENDONUCLEASE RELATED"/>
    <property type="match status" value="1"/>
</dbReference>
<dbReference type="Pfam" id="PF01223">
    <property type="entry name" value="Endonuclease_NS"/>
    <property type="match status" value="1"/>
</dbReference>
<dbReference type="GO" id="GO:0003676">
    <property type="term" value="F:nucleic acid binding"/>
    <property type="evidence" value="ECO:0007669"/>
    <property type="project" value="InterPro"/>
</dbReference>
<dbReference type="EMBL" id="QYUO01000002">
    <property type="protein sequence ID" value="RJF95779.1"/>
    <property type="molecule type" value="Genomic_DNA"/>
</dbReference>
<dbReference type="GO" id="GO:0016787">
    <property type="term" value="F:hydrolase activity"/>
    <property type="evidence" value="ECO:0007669"/>
    <property type="project" value="InterPro"/>
</dbReference>